<feature type="compositionally biased region" description="Basic and acidic residues" evidence="1">
    <location>
        <begin position="1139"/>
        <end position="1148"/>
    </location>
</feature>
<evidence type="ECO:0008006" key="6">
    <source>
        <dbReference type="Google" id="ProtNLM"/>
    </source>
</evidence>
<dbReference type="EMBL" id="JBFMKM010000005">
    <property type="protein sequence ID" value="KAL1305912.1"/>
    <property type="molecule type" value="Genomic_DNA"/>
</dbReference>
<dbReference type="GeneID" id="95977755"/>
<feature type="compositionally biased region" description="Polar residues" evidence="1">
    <location>
        <begin position="495"/>
        <end position="507"/>
    </location>
</feature>
<feature type="compositionally biased region" description="Polar residues" evidence="1">
    <location>
        <begin position="419"/>
        <end position="430"/>
    </location>
</feature>
<dbReference type="Gene3D" id="1.10.1000.11">
    <property type="entry name" value="Arf Nucleotide-binding Site Opener,domain 2"/>
    <property type="match status" value="1"/>
</dbReference>
<feature type="region of interest" description="Disordered" evidence="1">
    <location>
        <begin position="130"/>
        <end position="271"/>
    </location>
</feature>
<name>A0ABR3PIE0_9PEZI</name>
<feature type="compositionally biased region" description="Pro residues" evidence="1">
    <location>
        <begin position="145"/>
        <end position="154"/>
    </location>
</feature>
<evidence type="ECO:0000256" key="1">
    <source>
        <dbReference type="SAM" id="MobiDB-lite"/>
    </source>
</evidence>
<evidence type="ECO:0000259" key="3">
    <source>
        <dbReference type="PROSITE" id="PS50190"/>
    </source>
</evidence>
<keyword evidence="5" id="KW-1185">Reference proteome</keyword>
<feature type="compositionally biased region" description="Pro residues" evidence="1">
    <location>
        <begin position="169"/>
        <end position="179"/>
    </location>
</feature>
<feature type="compositionally biased region" description="Basic and acidic residues" evidence="1">
    <location>
        <begin position="1274"/>
        <end position="1284"/>
    </location>
</feature>
<organism evidence="4 5">
    <name type="scientific">Neodothiora populina</name>
    <dbReference type="NCBI Taxonomy" id="2781224"/>
    <lineage>
        <taxon>Eukaryota</taxon>
        <taxon>Fungi</taxon>
        <taxon>Dikarya</taxon>
        <taxon>Ascomycota</taxon>
        <taxon>Pezizomycotina</taxon>
        <taxon>Dothideomycetes</taxon>
        <taxon>Dothideomycetidae</taxon>
        <taxon>Dothideales</taxon>
        <taxon>Dothioraceae</taxon>
        <taxon>Neodothiora</taxon>
    </lineage>
</organism>
<feature type="compositionally biased region" description="Basic residues" evidence="1">
    <location>
        <begin position="180"/>
        <end position="190"/>
    </location>
</feature>
<feature type="compositionally biased region" description="Basic and acidic residues" evidence="1">
    <location>
        <begin position="237"/>
        <end position="250"/>
    </location>
</feature>
<dbReference type="SUPFAM" id="SSF48425">
    <property type="entry name" value="Sec7 domain"/>
    <property type="match status" value="1"/>
</dbReference>
<dbReference type="Proteomes" id="UP001562354">
    <property type="component" value="Unassembled WGS sequence"/>
</dbReference>
<dbReference type="PROSITE" id="PS50190">
    <property type="entry name" value="SEC7"/>
    <property type="match status" value="1"/>
</dbReference>
<dbReference type="PANTHER" id="PTHR10663">
    <property type="entry name" value="GUANYL-NUCLEOTIDE EXCHANGE FACTOR"/>
    <property type="match status" value="1"/>
</dbReference>
<feature type="compositionally biased region" description="Polar residues" evidence="1">
    <location>
        <begin position="1099"/>
        <end position="1116"/>
    </location>
</feature>
<reference evidence="4 5" key="1">
    <citation type="submission" date="2024-07" db="EMBL/GenBank/DDBJ databases">
        <title>Draft sequence of the Neodothiora populina.</title>
        <authorList>
            <person name="Drown D.D."/>
            <person name="Schuette U.S."/>
            <person name="Buechlein A.B."/>
            <person name="Rusch D.R."/>
            <person name="Winton L.W."/>
            <person name="Adams G.A."/>
        </authorList>
    </citation>
    <scope>NUCLEOTIDE SEQUENCE [LARGE SCALE GENOMIC DNA]</scope>
    <source>
        <strain evidence="4 5">CPC 39397</strain>
    </source>
</reference>
<feature type="region of interest" description="Disordered" evidence="1">
    <location>
        <begin position="414"/>
        <end position="507"/>
    </location>
</feature>
<feature type="compositionally biased region" description="Low complexity" evidence="1">
    <location>
        <begin position="155"/>
        <end position="168"/>
    </location>
</feature>
<evidence type="ECO:0000313" key="5">
    <source>
        <dbReference type="Proteomes" id="UP001562354"/>
    </source>
</evidence>
<feature type="compositionally biased region" description="Low complexity" evidence="1">
    <location>
        <begin position="466"/>
        <end position="481"/>
    </location>
</feature>
<feature type="region of interest" description="Disordered" evidence="1">
    <location>
        <begin position="39"/>
        <end position="59"/>
    </location>
</feature>
<dbReference type="SMART" id="SM00233">
    <property type="entry name" value="PH"/>
    <property type="match status" value="1"/>
</dbReference>
<feature type="region of interest" description="Disordered" evidence="1">
    <location>
        <begin position="77"/>
        <end position="112"/>
    </location>
</feature>
<feature type="compositionally biased region" description="Basic and acidic residues" evidence="1">
    <location>
        <begin position="1480"/>
        <end position="1489"/>
    </location>
</feature>
<gene>
    <name evidence="4" type="ORF">AAFC00_004055</name>
</gene>
<proteinExistence type="predicted"/>
<dbReference type="Pfam" id="PF01369">
    <property type="entry name" value="Sec7"/>
    <property type="match status" value="1"/>
</dbReference>
<comment type="caution">
    <text evidence="4">The sequence shown here is derived from an EMBL/GenBank/DDBJ whole genome shotgun (WGS) entry which is preliminary data.</text>
</comment>
<dbReference type="Gene3D" id="2.30.29.30">
    <property type="entry name" value="Pleckstrin-homology domain (PH domain)/Phosphotyrosine-binding domain (PTB)"/>
    <property type="match status" value="1"/>
</dbReference>
<dbReference type="InterPro" id="IPR000904">
    <property type="entry name" value="Sec7_dom"/>
</dbReference>
<dbReference type="InterPro" id="IPR001849">
    <property type="entry name" value="PH_domain"/>
</dbReference>
<dbReference type="InterPro" id="IPR011993">
    <property type="entry name" value="PH-like_dom_sf"/>
</dbReference>
<dbReference type="PROSITE" id="PS50003">
    <property type="entry name" value="PH_DOMAIN"/>
    <property type="match status" value="1"/>
</dbReference>
<feature type="region of interest" description="Disordered" evidence="1">
    <location>
        <begin position="1072"/>
        <end position="1148"/>
    </location>
</feature>
<dbReference type="InterPro" id="IPR035999">
    <property type="entry name" value="Sec7_dom_sf"/>
</dbReference>
<dbReference type="PANTHER" id="PTHR10663:SF405">
    <property type="entry name" value="ARF GUANINE NUCLEOTIDE EXCHANGE FACTOR SYT1"/>
    <property type="match status" value="1"/>
</dbReference>
<evidence type="ECO:0000313" key="4">
    <source>
        <dbReference type="EMBL" id="KAL1305912.1"/>
    </source>
</evidence>
<feature type="compositionally biased region" description="Basic and acidic residues" evidence="1">
    <location>
        <begin position="135"/>
        <end position="144"/>
    </location>
</feature>
<protein>
    <recommendedName>
        <fullName evidence="6">Guanyl-nucleotide exchange factor</fullName>
    </recommendedName>
</protein>
<feature type="domain" description="SEC7" evidence="3">
    <location>
        <begin position="511"/>
        <end position="671"/>
    </location>
</feature>
<feature type="compositionally biased region" description="Polar residues" evidence="1">
    <location>
        <begin position="1254"/>
        <end position="1264"/>
    </location>
</feature>
<feature type="compositionally biased region" description="Low complexity" evidence="1">
    <location>
        <begin position="196"/>
        <end position="213"/>
    </location>
</feature>
<feature type="compositionally biased region" description="Polar residues" evidence="1">
    <location>
        <begin position="1167"/>
        <end position="1176"/>
    </location>
</feature>
<feature type="region of interest" description="Disordered" evidence="1">
    <location>
        <begin position="1163"/>
        <end position="1192"/>
    </location>
</feature>
<feature type="compositionally biased region" description="Basic and acidic residues" evidence="1">
    <location>
        <begin position="214"/>
        <end position="230"/>
    </location>
</feature>
<feature type="compositionally biased region" description="Polar residues" evidence="1">
    <location>
        <begin position="347"/>
        <end position="361"/>
    </location>
</feature>
<sequence>MPLLSRRRSTIDVLFNDLNFAASDPAATTTAAAAHADDNAVGKKPAAPPAPGPAAALSSSPTLDAVASFIVPRLRRPSTAHPLSEGSRSFDSPARNHSERPDSPPVQDATPAHGRFSRLRWRHFSDTQLAATARAHAEQEERPPLPDPSPPLPPLATTAPAIITTAPTMDPPNPTPTPPKKPKSPFKRQMSKFTSSKHLLANNSSNNHSSTSLMEKKPMRQSTEHSETPKHLGPWRKSFDRKERRDDHVRPMPAADSAPRNPAPPAYGDESNSALALPLERLSVSSAGDRSSSEHVTYATTTTTHTISTTTTLFKLPRRNRRKSLFPLPPKFEPPPEQIDLSPASPRASTSAISTHSNIETPGSLGPTPRVALHRRHTEVSRPRLFTSSSVSPSHNSLARSAIAFAAHPGAPLIRNDSTHSANSARSSNGLAPPRRTGLRDRSSTMGSLGRTSEDLTPPTPPNQASGRTSTSTSGRTSLGGFLNLNRFRHGSDPNARNSSPGHSKTGSFALASREALIIPDREEGDTPGKYLERLQATVSRSLIAGILSKSADPFAQAVLRSYSRKFPFFGEPIDMSLRKFLLEAELPKETQQVDRVIQAFADRYHECNPGIFQSPDKAYIVAFSLMMLHTDAFNKNNKRKMQKQDYVKNTSGQNVSDDILACFYDNICYTPFIHFDEEVDINGERLLTFKPKKSKLRGTMPDPVRKTSGPIDPYALICDGKLDVLRPPIKEAINTDDPYTYLGTAGTLDIHRLQRAFVNTGILQIISARSRPAAFESQATRDNPNDTAAGVVDLKITKVGLLWRKNPKRKKARSPWQEWGAIMTGSQLYLFKNINWIKGLMAQQQAHNKQATNAPVIFNPPIQDFKPDALIKTDDAVALLDSSYTRHKDAFTLVRHGGQEEVLLAENESEMNEWIALLNYAAAFRSAGVRIRGFIGCRETDASAPKTKDQMALSNAAGQALPDATSTQPVAPQLVHQVLVFRGQIMRQTIFESEREIEQMTNSLETMLRNARHLLLLAPIQQRTREEVSHAAARLNAMLKWVRRDIWRLKCYRDILAHDLEIDNDLLQGKAAPSNGLPPPPSSPPVTRAQAGGPHWAKSSQPSQTTAPSVEQPQSPRLRGATESAAEEFFGNDVFKTPPEHNRKSEINGEWKLPSLDMNAERNQDRLSVTSSSHAFQRKHSTAGLSTTSSAYDRQYSFAGSDALSRPGLGDHAPSFDDREREVLMLARDDLAPTVTGTSAVSAGKPQAFDFASGSTPQDSASKPKNRRSLHRTLRDVRNEHSSIHRHRKGKDSASTVHSDTSHVGDLPAEGAPVLERSTGKFIVHGKKASVVTFGGDWTEEKMRVRMELEARNQTTIGEAEESGPEANLRRHLERQMAASEDLDGFTSDSTAPPKHRTLSDADTFVSSIDHDHDRFEPASISAPHLGSFDHGHAGLLEREEEPQGYFNLGQAQSPSQAEDEVQKPVFKQPNFSPPTSEVIREPTKDIAPEQLPLPLSPPDPTPENVKEDDTAVQSLGDGAA</sequence>
<accession>A0ABR3PIE0</accession>
<dbReference type="SUPFAM" id="SSF50729">
    <property type="entry name" value="PH domain-like"/>
    <property type="match status" value="1"/>
</dbReference>
<evidence type="ECO:0000259" key="2">
    <source>
        <dbReference type="PROSITE" id="PS50003"/>
    </source>
</evidence>
<dbReference type="InterPro" id="IPR023394">
    <property type="entry name" value="Sec7_C_sf"/>
</dbReference>
<dbReference type="SMART" id="SM00222">
    <property type="entry name" value="Sec7"/>
    <property type="match status" value="1"/>
</dbReference>
<feature type="compositionally biased region" description="Low complexity" evidence="1">
    <location>
        <begin position="297"/>
        <end position="312"/>
    </location>
</feature>
<feature type="region of interest" description="Disordered" evidence="1">
    <location>
        <begin position="285"/>
        <end position="370"/>
    </location>
</feature>
<feature type="compositionally biased region" description="Pro residues" evidence="1">
    <location>
        <begin position="327"/>
        <end position="337"/>
    </location>
</feature>
<feature type="region of interest" description="Disordered" evidence="1">
    <location>
        <begin position="1449"/>
        <end position="1522"/>
    </location>
</feature>
<dbReference type="RefSeq" id="XP_069202185.1">
    <property type="nucleotide sequence ID" value="XM_069343631.1"/>
</dbReference>
<dbReference type="CDD" id="cd00171">
    <property type="entry name" value="Sec7"/>
    <property type="match status" value="1"/>
</dbReference>
<feature type="region of interest" description="Disordered" evidence="1">
    <location>
        <begin position="1236"/>
        <end position="1312"/>
    </location>
</feature>
<feature type="domain" description="PH" evidence="2">
    <location>
        <begin position="796"/>
        <end position="924"/>
    </location>
</feature>